<gene>
    <name evidence="1" type="ORF">I79_009724</name>
</gene>
<name>G3HGI6_CRIGR</name>
<evidence type="ECO:0000313" key="2">
    <source>
        <dbReference type="Proteomes" id="UP000001075"/>
    </source>
</evidence>
<accession>G3HGI6</accession>
<sequence length="51" mass="5919">MAKGVLTKQLGPWKRPVAYFSKKLDNVAMGWPPCREVIMFRSEYHTDIGQH</sequence>
<dbReference type="Gene3D" id="3.10.20.370">
    <property type="match status" value="1"/>
</dbReference>
<dbReference type="InParanoid" id="G3HGI6"/>
<dbReference type="Proteomes" id="UP000001075">
    <property type="component" value="Unassembled WGS sequence"/>
</dbReference>
<dbReference type="EMBL" id="JH000353">
    <property type="protein sequence ID" value="EGW03381.1"/>
    <property type="molecule type" value="Genomic_DNA"/>
</dbReference>
<reference evidence="2" key="1">
    <citation type="journal article" date="2011" name="Nat. Biotechnol.">
        <title>The genomic sequence of the Chinese hamster ovary (CHO)-K1 cell line.</title>
        <authorList>
            <person name="Xu X."/>
            <person name="Nagarajan H."/>
            <person name="Lewis N.E."/>
            <person name="Pan S."/>
            <person name="Cai Z."/>
            <person name="Liu X."/>
            <person name="Chen W."/>
            <person name="Xie M."/>
            <person name="Wang W."/>
            <person name="Hammond S."/>
            <person name="Andersen M.R."/>
            <person name="Neff N."/>
            <person name="Passarelli B."/>
            <person name="Koh W."/>
            <person name="Fan H.C."/>
            <person name="Wang J."/>
            <person name="Gui Y."/>
            <person name="Lee K.H."/>
            <person name="Betenbaugh M.J."/>
            <person name="Quake S.R."/>
            <person name="Famili I."/>
            <person name="Palsson B.O."/>
            <person name="Wang J."/>
        </authorList>
    </citation>
    <scope>NUCLEOTIDE SEQUENCE [LARGE SCALE GENOMIC DNA]</scope>
    <source>
        <strain evidence="2">CHO K1 cell line</strain>
    </source>
</reference>
<organism evidence="1 2">
    <name type="scientific">Cricetulus griseus</name>
    <name type="common">Chinese hamster</name>
    <name type="synonym">Cricetulus barabensis griseus</name>
    <dbReference type="NCBI Taxonomy" id="10029"/>
    <lineage>
        <taxon>Eukaryota</taxon>
        <taxon>Metazoa</taxon>
        <taxon>Chordata</taxon>
        <taxon>Craniata</taxon>
        <taxon>Vertebrata</taxon>
        <taxon>Euteleostomi</taxon>
        <taxon>Mammalia</taxon>
        <taxon>Eutheria</taxon>
        <taxon>Euarchontoglires</taxon>
        <taxon>Glires</taxon>
        <taxon>Rodentia</taxon>
        <taxon>Myomorpha</taxon>
        <taxon>Muroidea</taxon>
        <taxon>Cricetidae</taxon>
        <taxon>Cricetinae</taxon>
        <taxon>Cricetulus</taxon>
    </lineage>
</organism>
<evidence type="ECO:0000313" key="1">
    <source>
        <dbReference type="EMBL" id="EGW03381.1"/>
    </source>
</evidence>
<dbReference type="AlphaFoldDB" id="G3HGI6"/>
<protein>
    <submittedName>
        <fullName evidence="1">Pol polyprotein</fullName>
    </submittedName>
</protein>
<dbReference type="STRING" id="10029.G3HGI6"/>
<proteinExistence type="predicted"/>